<evidence type="ECO:0000313" key="2">
    <source>
        <dbReference type="EMBL" id="HEW53053.1"/>
    </source>
</evidence>
<dbReference type="EMBL" id="DSGT01000007">
    <property type="protein sequence ID" value="HEW53053.1"/>
    <property type="molecule type" value="Genomic_DNA"/>
</dbReference>
<proteinExistence type="predicted"/>
<evidence type="ECO:0008006" key="3">
    <source>
        <dbReference type="Google" id="ProtNLM"/>
    </source>
</evidence>
<reference evidence="2" key="1">
    <citation type="journal article" date="2020" name="mSystems">
        <title>Genome- and Community-Level Interaction Insights into Carbon Utilization and Element Cycling Functions of Hydrothermarchaeota in Hydrothermal Sediment.</title>
        <authorList>
            <person name="Zhou Z."/>
            <person name="Liu Y."/>
            <person name="Xu W."/>
            <person name="Pan J."/>
            <person name="Luo Z.H."/>
            <person name="Li M."/>
        </authorList>
    </citation>
    <scope>NUCLEOTIDE SEQUENCE [LARGE SCALE GENOMIC DNA]</scope>
    <source>
        <strain evidence="2">SpSt-16</strain>
    </source>
</reference>
<comment type="caution">
    <text evidence="2">The sequence shown here is derived from an EMBL/GenBank/DDBJ whole genome shotgun (WGS) entry which is preliminary data.</text>
</comment>
<dbReference type="AlphaFoldDB" id="A0A7C2VDI0"/>
<protein>
    <recommendedName>
        <fullName evidence="3">Flagellin</fullName>
    </recommendedName>
</protein>
<organism evidence="2">
    <name type="scientific">Ignisphaera aggregans</name>
    <dbReference type="NCBI Taxonomy" id="334771"/>
    <lineage>
        <taxon>Archaea</taxon>
        <taxon>Thermoproteota</taxon>
        <taxon>Thermoprotei</taxon>
        <taxon>Desulfurococcales</taxon>
        <taxon>Desulfurococcaceae</taxon>
        <taxon>Ignisphaera</taxon>
    </lineage>
</organism>
<keyword evidence="1" id="KW-0472">Membrane</keyword>
<evidence type="ECO:0000256" key="1">
    <source>
        <dbReference type="SAM" id="Phobius"/>
    </source>
</evidence>
<gene>
    <name evidence="2" type="ORF">ENO77_02635</name>
</gene>
<accession>A0A7C2VDI0</accession>
<name>A0A7C2VDI0_9CREN</name>
<keyword evidence="1" id="KW-0812">Transmembrane</keyword>
<keyword evidence="1" id="KW-1133">Transmembrane helix</keyword>
<sequence>MIVRRGMSELLAITIGIAITIAIGVMLYSFVPNLVNMSAQQQKISVTVMSSNAIDENSCMVSMSIRNLGTKPIEELSLTIVNSDMNITNILIPPDIAKLTPSTNTILIPLGTNPLAPGQEISIVFRVEGMPLISGSKINIVVTAKYIDGSTTSVTTTTMVI</sequence>
<feature type="transmembrane region" description="Helical" evidence="1">
    <location>
        <begin position="12"/>
        <end position="31"/>
    </location>
</feature>